<proteinExistence type="predicted"/>
<organism evidence="3 4">
    <name type="scientific">Drosophila virilis</name>
    <name type="common">Fruit fly</name>
    <dbReference type="NCBI Taxonomy" id="7244"/>
    <lineage>
        <taxon>Eukaryota</taxon>
        <taxon>Metazoa</taxon>
        <taxon>Ecdysozoa</taxon>
        <taxon>Arthropoda</taxon>
        <taxon>Hexapoda</taxon>
        <taxon>Insecta</taxon>
        <taxon>Pterygota</taxon>
        <taxon>Neoptera</taxon>
        <taxon>Endopterygota</taxon>
        <taxon>Diptera</taxon>
        <taxon>Brachycera</taxon>
        <taxon>Muscomorpha</taxon>
        <taxon>Ephydroidea</taxon>
        <taxon>Drosophilidae</taxon>
        <taxon>Drosophila</taxon>
    </lineage>
</organism>
<feature type="region of interest" description="Disordered" evidence="1">
    <location>
        <begin position="76"/>
        <end position="97"/>
    </location>
</feature>
<dbReference type="Proteomes" id="UP000008792">
    <property type="component" value="Unassembled WGS sequence"/>
</dbReference>
<name>A0A0Q9W3C5_DROVI</name>
<sequence>MGDAPATPAPAAPAPATTTSGADMFESNAWLTAGAVMMYSTWAMWVKLRNLKFASKTDNESIEDESTKNESIELCLEGQATQDDERRKKLIETSGRG</sequence>
<dbReference type="OrthoDB" id="7870847at2759"/>
<evidence type="ECO:0000313" key="3">
    <source>
        <dbReference type="EMBL" id="KRF79571.1"/>
    </source>
</evidence>
<evidence type="ECO:0000256" key="2">
    <source>
        <dbReference type="SAM" id="Phobius"/>
    </source>
</evidence>
<accession>A0A0Q9W3C5</accession>
<feature type="region of interest" description="Disordered" evidence="1">
    <location>
        <begin position="1"/>
        <end position="22"/>
    </location>
</feature>
<keyword evidence="2" id="KW-0472">Membrane</keyword>
<protein>
    <submittedName>
        <fullName evidence="3">Uncharacterized protein, isoform A</fullName>
    </submittedName>
</protein>
<evidence type="ECO:0000256" key="1">
    <source>
        <dbReference type="SAM" id="MobiDB-lite"/>
    </source>
</evidence>
<reference evidence="3 4" key="1">
    <citation type="journal article" date="2007" name="Nature">
        <title>Evolution of genes and genomes on the Drosophila phylogeny.</title>
        <authorList>
            <consortium name="Drosophila 12 Genomes Consortium"/>
            <person name="Clark A.G."/>
            <person name="Eisen M.B."/>
            <person name="Smith D.R."/>
            <person name="Bergman C.M."/>
            <person name="Oliver B."/>
            <person name="Markow T.A."/>
            <person name="Kaufman T.C."/>
            <person name="Kellis M."/>
            <person name="Gelbart W."/>
            <person name="Iyer V.N."/>
            <person name="Pollard D.A."/>
            <person name="Sackton T.B."/>
            <person name="Larracuente A.M."/>
            <person name="Singh N.D."/>
            <person name="Abad J.P."/>
            <person name="Abt D.N."/>
            <person name="Adryan B."/>
            <person name="Aguade M."/>
            <person name="Akashi H."/>
            <person name="Anderson W.W."/>
            <person name="Aquadro C.F."/>
            <person name="Ardell D.H."/>
            <person name="Arguello R."/>
            <person name="Artieri C.G."/>
            <person name="Barbash D.A."/>
            <person name="Barker D."/>
            <person name="Barsanti P."/>
            <person name="Batterham P."/>
            <person name="Batzoglou S."/>
            <person name="Begun D."/>
            <person name="Bhutkar A."/>
            <person name="Blanco E."/>
            <person name="Bosak S.A."/>
            <person name="Bradley R.K."/>
            <person name="Brand A.D."/>
            <person name="Brent M.R."/>
            <person name="Brooks A.N."/>
            <person name="Brown R.H."/>
            <person name="Butlin R.K."/>
            <person name="Caggese C."/>
            <person name="Calvi B.R."/>
            <person name="Bernardo de Carvalho A."/>
            <person name="Caspi A."/>
            <person name="Castrezana S."/>
            <person name="Celniker S.E."/>
            <person name="Chang J.L."/>
            <person name="Chapple C."/>
            <person name="Chatterji S."/>
            <person name="Chinwalla A."/>
            <person name="Civetta A."/>
            <person name="Clifton S.W."/>
            <person name="Comeron J.M."/>
            <person name="Costello J.C."/>
            <person name="Coyne J.A."/>
            <person name="Daub J."/>
            <person name="David R.G."/>
            <person name="Delcher A.L."/>
            <person name="Delehaunty K."/>
            <person name="Do C.B."/>
            <person name="Ebling H."/>
            <person name="Edwards K."/>
            <person name="Eickbush T."/>
            <person name="Evans J.D."/>
            <person name="Filipski A."/>
            <person name="Findeiss S."/>
            <person name="Freyhult E."/>
            <person name="Fulton L."/>
            <person name="Fulton R."/>
            <person name="Garcia A.C."/>
            <person name="Gardiner A."/>
            <person name="Garfield D.A."/>
            <person name="Garvin B.E."/>
            <person name="Gibson G."/>
            <person name="Gilbert D."/>
            <person name="Gnerre S."/>
            <person name="Godfrey J."/>
            <person name="Good R."/>
            <person name="Gotea V."/>
            <person name="Gravely B."/>
            <person name="Greenberg A.J."/>
            <person name="Griffiths-Jones S."/>
            <person name="Gross S."/>
            <person name="Guigo R."/>
            <person name="Gustafson E.A."/>
            <person name="Haerty W."/>
            <person name="Hahn M.W."/>
            <person name="Halligan D.L."/>
            <person name="Halpern A.L."/>
            <person name="Halter G.M."/>
            <person name="Han M.V."/>
            <person name="Heger A."/>
            <person name="Hillier L."/>
            <person name="Hinrichs A.S."/>
            <person name="Holmes I."/>
            <person name="Hoskins R.A."/>
            <person name="Hubisz M.J."/>
            <person name="Hultmark D."/>
            <person name="Huntley M.A."/>
            <person name="Jaffe D.B."/>
            <person name="Jagadeeshan S."/>
            <person name="Jeck W.R."/>
            <person name="Johnson J."/>
            <person name="Jones C.D."/>
            <person name="Jordan W.C."/>
            <person name="Karpen G.H."/>
            <person name="Kataoka E."/>
            <person name="Keightley P.D."/>
            <person name="Kheradpour P."/>
            <person name="Kirkness E.F."/>
            <person name="Koerich L.B."/>
            <person name="Kristiansen K."/>
            <person name="Kudrna D."/>
            <person name="Kulathinal R.J."/>
            <person name="Kumar S."/>
            <person name="Kwok R."/>
            <person name="Lander E."/>
            <person name="Langley C.H."/>
            <person name="Lapoint R."/>
            <person name="Lazzaro B.P."/>
            <person name="Lee S.J."/>
            <person name="Levesque L."/>
            <person name="Li R."/>
            <person name="Lin C.F."/>
            <person name="Lin M.F."/>
            <person name="Lindblad-Toh K."/>
            <person name="Llopart A."/>
            <person name="Long M."/>
            <person name="Low L."/>
            <person name="Lozovsky E."/>
            <person name="Lu J."/>
            <person name="Luo M."/>
            <person name="Machado C.A."/>
            <person name="Makalowski W."/>
            <person name="Marzo M."/>
            <person name="Matsuda M."/>
            <person name="Matzkin L."/>
            <person name="McAllister B."/>
            <person name="McBride C.S."/>
            <person name="McKernan B."/>
            <person name="McKernan K."/>
            <person name="Mendez-Lago M."/>
            <person name="Minx P."/>
            <person name="Mollenhauer M.U."/>
            <person name="Montooth K."/>
            <person name="Mount S.M."/>
            <person name="Mu X."/>
            <person name="Myers E."/>
            <person name="Negre B."/>
            <person name="Newfeld S."/>
            <person name="Nielsen R."/>
            <person name="Noor M.A."/>
            <person name="O'Grady P."/>
            <person name="Pachter L."/>
            <person name="Papaceit M."/>
            <person name="Parisi M.J."/>
            <person name="Parisi M."/>
            <person name="Parts L."/>
            <person name="Pedersen J.S."/>
            <person name="Pesole G."/>
            <person name="Phillippy A.M."/>
            <person name="Ponting C.P."/>
            <person name="Pop M."/>
            <person name="Porcelli D."/>
            <person name="Powell J.R."/>
            <person name="Prohaska S."/>
            <person name="Pruitt K."/>
            <person name="Puig M."/>
            <person name="Quesneville H."/>
            <person name="Ram K.R."/>
            <person name="Rand D."/>
            <person name="Rasmussen M.D."/>
            <person name="Reed L.K."/>
            <person name="Reenan R."/>
            <person name="Reily A."/>
            <person name="Remington K.A."/>
            <person name="Rieger T.T."/>
            <person name="Ritchie M.G."/>
            <person name="Robin C."/>
            <person name="Rogers Y.H."/>
            <person name="Rohde C."/>
            <person name="Rozas J."/>
            <person name="Rubenfield M.J."/>
            <person name="Ruiz A."/>
            <person name="Russo S."/>
            <person name="Salzberg S.L."/>
            <person name="Sanchez-Gracia A."/>
            <person name="Saranga D.J."/>
            <person name="Sato H."/>
            <person name="Schaeffer S.W."/>
            <person name="Schatz M.C."/>
            <person name="Schlenke T."/>
            <person name="Schwartz R."/>
            <person name="Segarra C."/>
            <person name="Singh R.S."/>
            <person name="Sirot L."/>
            <person name="Sirota M."/>
            <person name="Sisneros N.B."/>
            <person name="Smith C.D."/>
            <person name="Smith T.F."/>
            <person name="Spieth J."/>
            <person name="Stage D.E."/>
            <person name="Stark A."/>
            <person name="Stephan W."/>
            <person name="Strausberg R.L."/>
            <person name="Strempel S."/>
            <person name="Sturgill D."/>
            <person name="Sutton G."/>
            <person name="Sutton G.G."/>
            <person name="Tao W."/>
            <person name="Teichmann S."/>
            <person name="Tobari Y.N."/>
            <person name="Tomimura Y."/>
            <person name="Tsolas J.M."/>
            <person name="Valente V.L."/>
            <person name="Venter E."/>
            <person name="Venter J.C."/>
            <person name="Vicario S."/>
            <person name="Vieira F.G."/>
            <person name="Vilella A.J."/>
            <person name="Villasante A."/>
            <person name="Walenz B."/>
            <person name="Wang J."/>
            <person name="Wasserman M."/>
            <person name="Watts T."/>
            <person name="Wilson D."/>
            <person name="Wilson R.K."/>
            <person name="Wing R.A."/>
            <person name="Wolfner M.F."/>
            <person name="Wong A."/>
            <person name="Wong G.K."/>
            <person name="Wu C.I."/>
            <person name="Wu G."/>
            <person name="Yamamoto D."/>
            <person name="Yang H.P."/>
            <person name="Yang S.P."/>
            <person name="Yorke J.A."/>
            <person name="Yoshida K."/>
            <person name="Zdobnov E."/>
            <person name="Zhang P."/>
            <person name="Zhang Y."/>
            <person name="Zimin A.V."/>
            <person name="Baldwin J."/>
            <person name="Abdouelleil A."/>
            <person name="Abdulkadir J."/>
            <person name="Abebe A."/>
            <person name="Abera B."/>
            <person name="Abreu J."/>
            <person name="Acer S.C."/>
            <person name="Aftuck L."/>
            <person name="Alexander A."/>
            <person name="An P."/>
            <person name="Anderson E."/>
            <person name="Anderson S."/>
            <person name="Arachi H."/>
            <person name="Azer M."/>
            <person name="Bachantsang P."/>
            <person name="Barry A."/>
            <person name="Bayul T."/>
            <person name="Berlin A."/>
            <person name="Bessette D."/>
            <person name="Bloom T."/>
            <person name="Blye J."/>
            <person name="Boguslavskiy L."/>
            <person name="Bonnet C."/>
            <person name="Boukhgalter B."/>
            <person name="Bourzgui I."/>
            <person name="Brown A."/>
            <person name="Cahill P."/>
            <person name="Channer S."/>
            <person name="Cheshatsang Y."/>
            <person name="Chuda L."/>
            <person name="Citroen M."/>
            <person name="Collymore A."/>
            <person name="Cooke P."/>
            <person name="Costello M."/>
            <person name="D'Aco K."/>
            <person name="Daza R."/>
            <person name="De Haan G."/>
            <person name="DeGray S."/>
            <person name="DeMaso C."/>
            <person name="Dhargay N."/>
            <person name="Dooley K."/>
            <person name="Dooley E."/>
            <person name="Doricent M."/>
            <person name="Dorje P."/>
            <person name="Dorjee K."/>
            <person name="Dupes A."/>
            <person name="Elong R."/>
            <person name="Falk J."/>
            <person name="Farina A."/>
            <person name="Faro S."/>
            <person name="Ferguson D."/>
            <person name="Fisher S."/>
            <person name="Foley C.D."/>
            <person name="Franke A."/>
            <person name="Friedrich D."/>
            <person name="Gadbois L."/>
            <person name="Gearin G."/>
            <person name="Gearin C.R."/>
            <person name="Giannoukos G."/>
            <person name="Goode T."/>
            <person name="Graham J."/>
            <person name="Grandbois E."/>
            <person name="Grewal S."/>
            <person name="Gyaltsen K."/>
            <person name="Hafez N."/>
            <person name="Hagos B."/>
            <person name="Hall J."/>
            <person name="Henson C."/>
            <person name="Hollinger A."/>
            <person name="Honan T."/>
            <person name="Huard M.D."/>
            <person name="Hughes L."/>
            <person name="Hurhula B."/>
            <person name="Husby M.E."/>
            <person name="Kamat A."/>
            <person name="Kanga B."/>
            <person name="Kashin S."/>
            <person name="Khazanovich D."/>
            <person name="Kisner P."/>
            <person name="Lance K."/>
            <person name="Lara M."/>
            <person name="Lee W."/>
            <person name="Lennon N."/>
            <person name="Letendre F."/>
            <person name="LeVine R."/>
            <person name="Lipovsky A."/>
            <person name="Liu X."/>
            <person name="Liu J."/>
            <person name="Liu S."/>
            <person name="Lokyitsang T."/>
            <person name="Lokyitsang Y."/>
            <person name="Lubonja R."/>
            <person name="Lui A."/>
            <person name="MacDonald P."/>
            <person name="Magnisalis V."/>
            <person name="Maru K."/>
            <person name="Matthews C."/>
            <person name="McCusker W."/>
            <person name="McDonough S."/>
            <person name="Mehta T."/>
            <person name="Meldrim J."/>
            <person name="Meneus L."/>
            <person name="Mihai O."/>
            <person name="Mihalev A."/>
            <person name="Mihova T."/>
            <person name="Mittelman R."/>
            <person name="Mlenga V."/>
            <person name="Montmayeur A."/>
            <person name="Mulrain L."/>
            <person name="Navidi A."/>
            <person name="Naylor J."/>
            <person name="Negash T."/>
            <person name="Nguyen T."/>
            <person name="Nguyen N."/>
            <person name="Nicol R."/>
            <person name="Norbu C."/>
            <person name="Norbu N."/>
            <person name="Novod N."/>
            <person name="O'Neill B."/>
            <person name="Osman S."/>
            <person name="Markiewicz E."/>
            <person name="Oyono O.L."/>
            <person name="Patti C."/>
            <person name="Phunkhang P."/>
            <person name="Pierre F."/>
            <person name="Priest M."/>
            <person name="Raghuraman S."/>
            <person name="Rege F."/>
            <person name="Reyes R."/>
            <person name="Rise C."/>
            <person name="Rogov P."/>
            <person name="Ross K."/>
            <person name="Ryan E."/>
            <person name="Settipalli S."/>
            <person name="Shea T."/>
            <person name="Sherpa N."/>
            <person name="Shi L."/>
            <person name="Shih D."/>
            <person name="Sparrow T."/>
            <person name="Spaulding J."/>
            <person name="Stalker J."/>
            <person name="Stange-Thomann N."/>
            <person name="Stavropoulos S."/>
            <person name="Stone C."/>
            <person name="Strader C."/>
            <person name="Tesfaye S."/>
            <person name="Thomson T."/>
            <person name="Thoulutsang Y."/>
            <person name="Thoulutsang D."/>
            <person name="Topham K."/>
            <person name="Topping I."/>
            <person name="Tsamla T."/>
            <person name="Vassiliev H."/>
            <person name="Vo A."/>
            <person name="Wangchuk T."/>
            <person name="Wangdi T."/>
            <person name="Weiand M."/>
            <person name="Wilkinson J."/>
            <person name="Wilson A."/>
            <person name="Yadav S."/>
            <person name="Young G."/>
            <person name="Yu Q."/>
            <person name="Zembek L."/>
            <person name="Zhong D."/>
            <person name="Zimmer A."/>
            <person name="Zwirko Z."/>
            <person name="Jaffe D.B."/>
            <person name="Alvarez P."/>
            <person name="Brockman W."/>
            <person name="Butler J."/>
            <person name="Chin C."/>
            <person name="Gnerre S."/>
            <person name="Grabherr M."/>
            <person name="Kleber M."/>
            <person name="Mauceli E."/>
            <person name="MacCallum I."/>
        </authorList>
    </citation>
    <scope>NUCLEOTIDE SEQUENCE [LARGE SCALE GENOMIC DNA]</scope>
    <source>
        <strain evidence="4">Tucson 15010-1051.87</strain>
    </source>
</reference>
<dbReference type="EMBL" id="CH940648">
    <property type="protein sequence ID" value="KRF79571.1"/>
    <property type="molecule type" value="Genomic_DNA"/>
</dbReference>
<keyword evidence="2" id="KW-0812">Transmembrane</keyword>
<keyword evidence="2" id="KW-1133">Transmembrane helix</keyword>
<dbReference type="InParanoid" id="A0A0Q9W3C5"/>
<gene>
    <name evidence="3" type="primary">Dvir\GJ25760</name>
    <name evidence="3" type="ORF">Dvir_GJ25760</name>
</gene>
<feature type="transmembrane region" description="Helical" evidence="2">
    <location>
        <begin position="29"/>
        <end position="46"/>
    </location>
</feature>
<evidence type="ECO:0000313" key="4">
    <source>
        <dbReference type="Proteomes" id="UP000008792"/>
    </source>
</evidence>
<keyword evidence="4" id="KW-1185">Reference proteome</keyword>
<dbReference type="AlphaFoldDB" id="A0A0Q9W3C5"/>